<evidence type="ECO:0000256" key="1">
    <source>
        <dbReference type="ARBA" id="ARBA00001946"/>
    </source>
</evidence>
<dbReference type="GO" id="GO:0016791">
    <property type="term" value="F:phosphatase activity"/>
    <property type="evidence" value="ECO:0007669"/>
    <property type="project" value="TreeGrafter"/>
</dbReference>
<name>A0A0M9U385_9CHLR</name>
<dbReference type="SUPFAM" id="SSF56784">
    <property type="entry name" value="HAD-like"/>
    <property type="match status" value="1"/>
</dbReference>
<evidence type="ECO:0000256" key="3">
    <source>
        <dbReference type="ARBA" id="ARBA00022801"/>
    </source>
</evidence>
<dbReference type="PANTHER" id="PTHR46470">
    <property type="entry name" value="N-ACYLNEURAMINATE-9-PHOSPHATASE"/>
    <property type="match status" value="1"/>
</dbReference>
<sequence length="244" mass="27884">MKPDIEAIFLDVGNTLRIVIPDAEFIAKAKKDLVELVGPKTSEDEFFATLEERWKAYRKQSKASLLEASEKELWTQWLLPDYPAEQIAPISGRLTRLWRDHDGRREPRPDVSQVVKELHRRGYILGIIANTITETEIPDWMEHDGLTEYFSAVVLSSKVRLRKPNPEIYWDAARRVGVEPAKCAYVGDNPVRDVEGCRAAGYGMMIILLEPDTLKKEPPTAEFKPDHTIQTCSDLLDIFPPRAR</sequence>
<dbReference type="PRINTS" id="PR00413">
    <property type="entry name" value="HADHALOGNASE"/>
</dbReference>
<keyword evidence="4" id="KW-0460">Magnesium</keyword>
<gene>
    <name evidence="5" type="ORF">LSAC_03410</name>
</gene>
<accession>A0A0M9U385</accession>
<dbReference type="RefSeq" id="WP_062419780.1">
    <property type="nucleotide sequence ID" value="NZ_BBXZ01000180.1"/>
</dbReference>
<dbReference type="EMBL" id="DF967975">
    <property type="protein sequence ID" value="GAP19506.1"/>
    <property type="molecule type" value="Genomic_DNA"/>
</dbReference>
<dbReference type="OrthoDB" id="9809962at2"/>
<dbReference type="NCBIfam" id="TIGR01549">
    <property type="entry name" value="HAD-SF-IA-v1"/>
    <property type="match status" value="1"/>
</dbReference>
<proteinExistence type="predicted"/>
<keyword evidence="2" id="KW-0479">Metal-binding</keyword>
<keyword evidence="3" id="KW-0378">Hydrolase</keyword>
<protein>
    <submittedName>
        <fullName evidence="5">Haloacid dehalogenase superfamily, subfamily IA, variant 1</fullName>
    </submittedName>
</protein>
<evidence type="ECO:0000256" key="4">
    <source>
        <dbReference type="ARBA" id="ARBA00022842"/>
    </source>
</evidence>
<dbReference type="InterPro" id="IPR036412">
    <property type="entry name" value="HAD-like_sf"/>
</dbReference>
<dbReference type="Gene3D" id="1.20.120.710">
    <property type="entry name" value="Haloacid dehalogenase hydrolase-like domain"/>
    <property type="match status" value="1"/>
</dbReference>
<dbReference type="GO" id="GO:0046872">
    <property type="term" value="F:metal ion binding"/>
    <property type="evidence" value="ECO:0007669"/>
    <property type="project" value="UniProtKB-KW"/>
</dbReference>
<dbReference type="InterPro" id="IPR051400">
    <property type="entry name" value="HAD-like_hydrolase"/>
</dbReference>
<dbReference type="SFLD" id="SFLDS00003">
    <property type="entry name" value="Haloacid_Dehalogenase"/>
    <property type="match status" value="1"/>
</dbReference>
<evidence type="ECO:0000313" key="5">
    <source>
        <dbReference type="EMBL" id="GAP19506.1"/>
    </source>
</evidence>
<dbReference type="Gene3D" id="3.40.50.1000">
    <property type="entry name" value="HAD superfamily/HAD-like"/>
    <property type="match status" value="1"/>
</dbReference>
<dbReference type="InterPro" id="IPR023214">
    <property type="entry name" value="HAD_sf"/>
</dbReference>
<comment type="cofactor">
    <cofactor evidence="1">
        <name>Mg(2+)</name>
        <dbReference type="ChEBI" id="CHEBI:18420"/>
    </cofactor>
</comment>
<dbReference type="GO" id="GO:0044281">
    <property type="term" value="P:small molecule metabolic process"/>
    <property type="evidence" value="ECO:0007669"/>
    <property type="project" value="UniProtKB-ARBA"/>
</dbReference>
<dbReference type="Pfam" id="PF00702">
    <property type="entry name" value="Hydrolase"/>
    <property type="match status" value="1"/>
</dbReference>
<dbReference type="InterPro" id="IPR006439">
    <property type="entry name" value="HAD-SF_hydro_IA"/>
</dbReference>
<organism evidence="5">
    <name type="scientific">Levilinea saccharolytica</name>
    <dbReference type="NCBI Taxonomy" id="229921"/>
    <lineage>
        <taxon>Bacteria</taxon>
        <taxon>Bacillati</taxon>
        <taxon>Chloroflexota</taxon>
        <taxon>Anaerolineae</taxon>
        <taxon>Anaerolineales</taxon>
        <taxon>Anaerolineaceae</taxon>
        <taxon>Levilinea</taxon>
    </lineage>
</organism>
<dbReference type="SFLD" id="SFLDG01129">
    <property type="entry name" value="C1.5:_HAD__Beta-PGM__Phosphata"/>
    <property type="match status" value="1"/>
</dbReference>
<dbReference type="AlphaFoldDB" id="A0A0M9U385"/>
<evidence type="ECO:0000256" key="2">
    <source>
        <dbReference type="ARBA" id="ARBA00022723"/>
    </source>
</evidence>
<dbReference type="PANTHER" id="PTHR46470:SF2">
    <property type="entry name" value="GLYCERALDEHYDE 3-PHOSPHATE PHOSPHATASE"/>
    <property type="match status" value="1"/>
</dbReference>
<reference evidence="5" key="1">
    <citation type="journal article" date="2015" name="Genome Announc.">
        <title>Draft Genome Sequences of Anaerolinea thermolimosa IMO-1, Bellilinea caldifistulae GOMI-1, Leptolinea tardivitalis YMTK-2, Levilinea saccharolytica KIBI-1, Longilinea arvoryzae KOME-1, Previously Described as Members of the Class Anaerolineae (Chloroflexi).</title>
        <authorList>
            <person name="Matsuura N."/>
            <person name="Tourlousse M.D."/>
            <person name="Ohashi A."/>
            <person name="Hugenholtz P."/>
            <person name="Sekiguchi Y."/>
        </authorList>
    </citation>
    <scope>NUCLEOTIDE SEQUENCE</scope>
    <source>
        <strain evidence="5">KIBI-1</strain>
    </source>
</reference>